<evidence type="ECO:0000259" key="4">
    <source>
        <dbReference type="Pfam" id="PF12146"/>
    </source>
</evidence>
<evidence type="ECO:0000313" key="5">
    <source>
        <dbReference type="EMBL" id="BBP87287.1"/>
    </source>
</evidence>
<feature type="binding site" evidence="3">
    <location>
        <position position="79"/>
    </location>
    <ligand>
        <name>substrate</name>
    </ligand>
</feature>
<dbReference type="InterPro" id="IPR022742">
    <property type="entry name" value="Hydrolase_4"/>
</dbReference>
<gene>
    <name evidence="5" type="ORF">BsIDN1_09050</name>
</gene>
<reference evidence="5 6" key="1">
    <citation type="submission" date="2019-12" db="EMBL/GenBank/DDBJ databases">
        <title>Full genome sequence of a Bacillus safensis strain isolated from commercially available natto in Indonesia.</title>
        <authorList>
            <person name="Yoshida M."/>
            <person name="Uomi M."/>
            <person name="Waturangi D."/>
            <person name="Ekaputri J.J."/>
            <person name="Setiamarga D.H.E."/>
        </authorList>
    </citation>
    <scope>NUCLEOTIDE SEQUENCE [LARGE SCALE GENOMIC DNA]</scope>
    <source>
        <strain evidence="5 6">IDN1</strain>
    </source>
</reference>
<dbReference type="PIRSF" id="PIRSF017388">
    <property type="entry name" value="Esterase_lipase"/>
    <property type="match status" value="1"/>
</dbReference>
<dbReference type="GO" id="GO:0016020">
    <property type="term" value="C:membrane"/>
    <property type="evidence" value="ECO:0007669"/>
    <property type="project" value="TreeGrafter"/>
</dbReference>
<evidence type="ECO:0000256" key="3">
    <source>
        <dbReference type="PIRSR" id="PIRSR017388-2"/>
    </source>
</evidence>
<dbReference type="PANTHER" id="PTHR43798">
    <property type="entry name" value="MONOACYLGLYCEROL LIPASE"/>
    <property type="match status" value="1"/>
</dbReference>
<organism evidence="5 6">
    <name type="scientific">Bacillus safensis</name>
    <dbReference type="NCBI Taxonomy" id="561879"/>
    <lineage>
        <taxon>Bacteria</taxon>
        <taxon>Bacillati</taxon>
        <taxon>Bacillota</taxon>
        <taxon>Bacilli</taxon>
        <taxon>Bacillales</taxon>
        <taxon>Bacillaceae</taxon>
        <taxon>Bacillus</taxon>
    </lineage>
</organism>
<dbReference type="AlphaFoldDB" id="A0A5S9M111"/>
<feature type="binding site" evidence="3">
    <location>
        <position position="10"/>
    </location>
    <ligand>
        <name>substrate</name>
    </ligand>
</feature>
<feature type="active site" description="Charge relay system" evidence="2">
    <location>
        <position position="177"/>
    </location>
</feature>
<evidence type="ECO:0000256" key="1">
    <source>
        <dbReference type="ARBA" id="ARBA00022801"/>
    </source>
</evidence>
<dbReference type="InterPro" id="IPR012354">
    <property type="entry name" value="Esterase_lipase"/>
</dbReference>
<dbReference type="EMBL" id="AP021906">
    <property type="protein sequence ID" value="BBP87287.1"/>
    <property type="molecule type" value="Genomic_DNA"/>
</dbReference>
<evidence type="ECO:0000313" key="6">
    <source>
        <dbReference type="Proteomes" id="UP000464658"/>
    </source>
</evidence>
<proteinExistence type="predicted"/>
<feature type="domain" description="Serine aminopeptidase S33" evidence="4">
    <location>
        <begin position="5"/>
        <end position="213"/>
    </location>
</feature>
<name>A0A5S9M111_BACIA</name>
<feature type="active site" description="Charge relay system" evidence="2">
    <location>
        <position position="207"/>
    </location>
</feature>
<dbReference type="PANTHER" id="PTHR43798:SF31">
    <property type="entry name" value="AB HYDROLASE SUPERFAMILY PROTEIN YCLE"/>
    <property type="match status" value="1"/>
</dbReference>
<dbReference type="Pfam" id="PF12146">
    <property type="entry name" value="Hydrolase_4"/>
    <property type="match status" value="1"/>
</dbReference>
<evidence type="ECO:0000256" key="2">
    <source>
        <dbReference type="PIRSR" id="PIRSR017388-1"/>
    </source>
</evidence>
<dbReference type="InterPro" id="IPR029058">
    <property type="entry name" value="AB_hydrolase_fold"/>
</dbReference>
<sequence length="233" mass="26411">MIGCLCIHGFTGAPYEVEPLAQYLKQTADWEVQSVTLPGHGDELQLKGILYQEWIATAELELLSLYRTCDTVYLIGFSMGGMIASYLAAKYPVARLVLLSAAAKYVNPKQMMQDTRQMVKESLSGIIDANPLYDRYRHKLTSTPLSAAIEFMKLVKQTKNSLEKLHLPVLIVQGESDGIVPASSAEFIYHKVPSRQKEMFYLPDCKHHVCHEPCAQQLFEKVEHFKKKKQFNI</sequence>
<protein>
    <submittedName>
        <fullName evidence="5">Carboxylesterase</fullName>
    </submittedName>
</protein>
<dbReference type="InterPro" id="IPR050266">
    <property type="entry name" value="AB_hydrolase_sf"/>
</dbReference>
<feature type="active site" description="Nucleophile" evidence="2">
    <location>
        <position position="78"/>
    </location>
</feature>
<dbReference type="SUPFAM" id="SSF53474">
    <property type="entry name" value="alpha/beta-Hydrolases"/>
    <property type="match status" value="1"/>
</dbReference>
<dbReference type="Proteomes" id="UP000464658">
    <property type="component" value="Chromosome"/>
</dbReference>
<keyword evidence="1" id="KW-0378">Hydrolase</keyword>
<dbReference type="Gene3D" id="3.40.50.1820">
    <property type="entry name" value="alpha/beta hydrolase"/>
    <property type="match status" value="1"/>
</dbReference>
<accession>A0A5S9M111</accession>
<dbReference type="GO" id="GO:0052689">
    <property type="term" value="F:carboxylic ester hydrolase activity"/>
    <property type="evidence" value="ECO:0007669"/>
    <property type="project" value="InterPro"/>
</dbReference>